<dbReference type="EMBL" id="JAVDPW010000017">
    <property type="protein sequence ID" value="MDR6294221.1"/>
    <property type="molecule type" value="Genomic_DNA"/>
</dbReference>
<gene>
    <name evidence="3" type="ORF">E9232_006775</name>
</gene>
<evidence type="ECO:0000259" key="2">
    <source>
        <dbReference type="Pfam" id="PF00892"/>
    </source>
</evidence>
<feature type="transmembrane region" description="Helical" evidence="1">
    <location>
        <begin position="244"/>
        <end position="262"/>
    </location>
</feature>
<dbReference type="InterPro" id="IPR037185">
    <property type="entry name" value="EmrE-like"/>
</dbReference>
<comment type="caution">
    <text evidence="3">The sequence shown here is derived from an EMBL/GenBank/DDBJ whole genome shotgun (WGS) entry which is preliminary data.</text>
</comment>
<protein>
    <submittedName>
        <fullName evidence="3">Drug/metabolite transporter (DMT)-like permease</fullName>
    </submittedName>
</protein>
<feature type="transmembrane region" description="Helical" evidence="1">
    <location>
        <begin position="38"/>
        <end position="60"/>
    </location>
</feature>
<keyword evidence="4" id="KW-1185">Reference proteome</keyword>
<feature type="transmembrane region" description="Helical" evidence="1">
    <location>
        <begin position="185"/>
        <end position="203"/>
    </location>
</feature>
<accession>A0ABU1K032</accession>
<dbReference type="PANTHER" id="PTHR22911:SF76">
    <property type="entry name" value="EAMA DOMAIN-CONTAINING PROTEIN"/>
    <property type="match status" value="1"/>
</dbReference>
<dbReference type="SUPFAM" id="SSF103481">
    <property type="entry name" value="Multidrug resistance efflux transporter EmrE"/>
    <property type="match status" value="2"/>
</dbReference>
<reference evidence="3 4" key="1">
    <citation type="submission" date="2023-07" db="EMBL/GenBank/DDBJ databases">
        <title>Sorghum-associated microbial communities from plants grown in Nebraska, USA.</title>
        <authorList>
            <person name="Schachtman D."/>
        </authorList>
    </citation>
    <scope>NUCLEOTIDE SEQUENCE [LARGE SCALE GENOMIC DNA]</scope>
    <source>
        <strain evidence="3 4">584</strain>
    </source>
</reference>
<sequence>MSSDLAAIRRATLIGGTAVLMWATLALLVTWARAIPPFQLTGMAFVIAFLIGLVWMRVQGRSPLAAARQPPAVWLLGIGGLFGYHLVFFVALRLAPPVEANLINYAWPLLIVLFSALLPGERLRWWHLAGAALGLAGVAVLIGGRGVAFDPRFALGYGAAAVSAMIWAGYSVLSRRIGAVPTETVGWFCGGTALLSLLCHLALEETVVPDAAGWAAIVALGLGPVGLAFFVWDHGVKRGDIRALGAFAYAAPLLSTLLLIAFGQGALTASVGIACALIVGGAILAGRDLWARRAQPESFAKS</sequence>
<keyword evidence="1" id="KW-1133">Transmembrane helix</keyword>
<keyword evidence="1" id="KW-0812">Transmembrane</keyword>
<feature type="transmembrane region" description="Helical" evidence="1">
    <location>
        <begin position="125"/>
        <end position="148"/>
    </location>
</feature>
<dbReference type="Proteomes" id="UP001262410">
    <property type="component" value="Unassembled WGS sequence"/>
</dbReference>
<feature type="transmembrane region" description="Helical" evidence="1">
    <location>
        <begin position="154"/>
        <end position="173"/>
    </location>
</feature>
<feature type="transmembrane region" description="Helical" evidence="1">
    <location>
        <begin position="268"/>
        <end position="286"/>
    </location>
</feature>
<evidence type="ECO:0000313" key="4">
    <source>
        <dbReference type="Proteomes" id="UP001262410"/>
    </source>
</evidence>
<dbReference type="RefSeq" id="WP_309801654.1">
    <property type="nucleotide sequence ID" value="NZ_JAVDPW010000017.1"/>
</dbReference>
<feature type="transmembrane region" description="Helical" evidence="1">
    <location>
        <begin position="215"/>
        <end position="232"/>
    </location>
</feature>
<organism evidence="3 4">
    <name type="scientific">Inquilinus ginsengisoli</name>
    <dbReference type="NCBI Taxonomy" id="363840"/>
    <lineage>
        <taxon>Bacteria</taxon>
        <taxon>Pseudomonadati</taxon>
        <taxon>Pseudomonadota</taxon>
        <taxon>Alphaproteobacteria</taxon>
        <taxon>Rhodospirillales</taxon>
        <taxon>Rhodospirillaceae</taxon>
        <taxon>Inquilinus</taxon>
    </lineage>
</organism>
<dbReference type="PANTHER" id="PTHR22911">
    <property type="entry name" value="ACYL-MALONYL CONDENSING ENZYME-RELATED"/>
    <property type="match status" value="1"/>
</dbReference>
<feature type="transmembrane region" description="Helical" evidence="1">
    <location>
        <begin position="102"/>
        <end position="118"/>
    </location>
</feature>
<proteinExistence type="predicted"/>
<feature type="transmembrane region" description="Helical" evidence="1">
    <location>
        <begin position="12"/>
        <end position="32"/>
    </location>
</feature>
<feature type="domain" description="EamA" evidence="2">
    <location>
        <begin position="155"/>
        <end position="285"/>
    </location>
</feature>
<feature type="domain" description="EamA" evidence="2">
    <location>
        <begin position="17"/>
        <end position="142"/>
    </location>
</feature>
<feature type="transmembrane region" description="Helical" evidence="1">
    <location>
        <begin position="72"/>
        <end position="96"/>
    </location>
</feature>
<dbReference type="InterPro" id="IPR000620">
    <property type="entry name" value="EamA_dom"/>
</dbReference>
<keyword evidence="1" id="KW-0472">Membrane</keyword>
<evidence type="ECO:0000313" key="3">
    <source>
        <dbReference type="EMBL" id="MDR6294221.1"/>
    </source>
</evidence>
<name>A0ABU1K032_9PROT</name>
<evidence type="ECO:0000256" key="1">
    <source>
        <dbReference type="SAM" id="Phobius"/>
    </source>
</evidence>
<dbReference type="Pfam" id="PF00892">
    <property type="entry name" value="EamA"/>
    <property type="match status" value="2"/>
</dbReference>